<keyword evidence="1" id="KW-0472">Membrane</keyword>
<keyword evidence="1" id="KW-1133">Transmembrane helix</keyword>
<dbReference type="RefSeq" id="WP_120519136.1">
    <property type="nucleotide sequence ID" value="NZ_QXZY01000016.1"/>
</dbReference>
<feature type="transmembrane region" description="Helical" evidence="1">
    <location>
        <begin position="112"/>
        <end position="132"/>
    </location>
</feature>
<proteinExistence type="predicted"/>
<name>A0A3N4M526_9BACT</name>
<accession>A0A3N4M526</accession>
<keyword evidence="3" id="KW-1185">Reference proteome</keyword>
<organism evidence="2 3">
    <name type="scientific">Chitinophaga barathri</name>
    <dbReference type="NCBI Taxonomy" id="1647451"/>
    <lineage>
        <taxon>Bacteria</taxon>
        <taxon>Pseudomonadati</taxon>
        <taxon>Bacteroidota</taxon>
        <taxon>Chitinophagia</taxon>
        <taxon>Chitinophagales</taxon>
        <taxon>Chitinophagaceae</taxon>
        <taxon>Chitinophaga</taxon>
    </lineage>
</organism>
<dbReference type="Proteomes" id="UP000279089">
    <property type="component" value="Unassembled WGS sequence"/>
</dbReference>
<evidence type="ECO:0000313" key="3">
    <source>
        <dbReference type="Proteomes" id="UP000279089"/>
    </source>
</evidence>
<sequence>MKHTNQLIVIAIITNMLILVPAGHGIGVMIILEFMLFSSGLWKELVFVNPGGYTGGSIYIPASALLSMLGQLLLIIGLFQRNHRKKKAWSLAGLLAGAGGLIYYVGACDGTALAMSIPYIFLFLLLLARILFTDAEEAA</sequence>
<evidence type="ECO:0000256" key="1">
    <source>
        <dbReference type="SAM" id="Phobius"/>
    </source>
</evidence>
<evidence type="ECO:0000313" key="2">
    <source>
        <dbReference type="EMBL" id="RPD38262.1"/>
    </source>
</evidence>
<gene>
    <name evidence="2" type="ORF">EG028_25540</name>
</gene>
<dbReference type="AlphaFoldDB" id="A0A3N4M526"/>
<feature type="transmembrane region" description="Helical" evidence="1">
    <location>
        <begin position="58"/>
        <end position="79"/>
    </location>
</feature>
<keyword evidence="1" id="KW-0812">Transmembrane</keyword>
<protein>
    <submittedName>
        <fullName evidence="2">Uncharacterized protein</fullName>
    </submittedName>
</protein>
<reference evidence="3" key="1">
    <citation type="submission" date="2018-11" db="EMBL/GenBank/DDBJ databases">
        <title>Chitinophaga lutea sp.nov., isolate from arsenic contaminated soil.</title>
        <authorList>
            <person name="Zong Y."/>
        </authorList>
    </citation>
    <scope>NUCLEOTIDE SEQUENCE [LARGE SCALE GENOMIC DNA]</scope>
    <source>
        <strain evidence="3">YLT18</strain>
    </source>
</reference>
<feature type="transmembrane region" description="Helical" evidence="1">
    <location>
        <begin position="88"/>
        <end position="106"/>
    </location>
</feature>
<feature type="transmembrane region" description="Helical" evidence="1">
    <location>
        <begin position="7"/>
        <end position="38"/>
    </location>
</feature>
<comment type="caution">
    <text evidence="2">The sequence shown here is derived from an EMBL/GenBank/DDBJ whole genome shotgun (WGS) entry which is preliminary data.</text>
</comment>
<dbReference type="EMBL" id="RMBX01000016">
    <property type="protein sequence ID" value="RPD38262.1"/>
    <property type="molecule type" value="Genomic_DNA"/>
</dbReference>